<organism evidence="2 3">
    <name type="scientific">Actinacidiphila reveromycinica</name>
    <dbReference type="NCBI Taxonomy" id="659352"/>
    <lineage>
        <taxon>Bacteria</taxon>
        <taxon>Bacillati</taxon>
        <taxon>Actinomycetota</taxon>
        <taxon>Actinomycetes</taxon>
        <taxon>Kitasatosporales</taxon>
        <taxon>Streptomycetaceae</taxon>
        <taxon>Actinacidiphila</taxon>
    </lineage>
</organism>
<keyword evidence="1" id="KW-0812">Transmembrane</keyword>
<gene>
    <name evidence="2" type="ORF">RVR_753</name>
</gene>
<dbReference type="RefSeq" id="WP_202232241.1">
    <property type="nucleotide sequence ID" value="NZ_AP018365.1"/>
</dbReference>
<keyword evidence="3" id="KW-1185">Reference proteome</keyword>
<name>A0A7U3VLQ5_9ACTN</name>
<protein>
    <submittedName>
        <fullName evidence="2">Uncharacterized protein</fullName>
    </submittedName>
</protein>
<feature type="transmembrane region" description="Helical" evidence="1">
    <location>
        <begin position="193"/>
        <end position="218"/>
    </location>
</feature>
<reference evidence="2 3" key="4">
    <citation type="journal article" date="2020" name="Sci. Rep.">
        <title>beta-carboline chemical signals induce reveromycin production through a LuxR family regulator in Streptomyces sp. SN-593.</title>
        <authorList>
            <person name="Panthee S."/>
            <person name="Kito N."/>
            <person name="Hayashi T."/>
            <person name="Shimizu T."/>
            <person name="Ishikawa J."/>
            <person name="Hamamoto H."/>
            <person name="Osada H."/>
            <person name="Takahashi S."/>
        </authorList>
    </citation>
    <scope>NUCLEOTIDE SEQUENCE [LARGE SCALE GENOMIC DNA]</scope>
    <source>
        <strain evidence="2 3">SN-593</strain>
    </source>
</reference>
<keyword evidence="1" id="KW-1133">Transmembrane helix</keyword>
<feature type="transmembrane region" description="Helical" evidence="1">
    <location>
        <begin position="323"/>
        <end position="344"/>
    </location>
</feature>
<evidence type="ECO:0000256" key="1">
    <source>
        <dbReference type="SAM" id="Phobius"/>
    </source>
</evidence>
<reference evidence="2 3" key="1">
    <citation type="journal article" date="2010" name="J. Bacteriol.">
        <title>Biochemical characterization of a novel indole prenyltransferase from Streptomyces sp. SN-593.</title>
        <authorList>
            <person name="Takahashi S."/>
            <person name="Takagi H."/>
            <person name="Toyoda A."/>
            <person name="Uramoto M."/>
            <person name="Nogawa T."/>
            <person name="Ueki M."/>
            <person name="Sakaki Y."/>
            <person name="Osada H."/>
        </authorList>
    </citation>
    <scope>NUCLEOTIDE SEQUENCE [LARGE SCALE GENOMIC DNA]</scope>
    <source>
        <strain evidence="2 3">SN-593</strain>
    </source>
</reference>
<sequence length="350" mass="38168">MSALARYVSWPRREERAARLPFPVPRLAGPAWLAWRRHRAVYRTTAGFAVLAALWALGEHHQLVSAVHHYADVCRATPHRCDAGSGGTAPPTVTHLSPSVLRYLPLAVGALVGAPLFAQDLESGTYRLAWTQSVGRREWAAVKLGVAAAVTTAAAVVLTVPVSWWWYSAWRGHNGGPDRSAWRAVVWWGDWDFFSWTGPVGVAHLLLALTTGAAAGVLVRRTLPAVALSAALAEAVLFGLGKLRPHLLTPRLRRTRGLDFPSLPRDGWFQGVGYVRADGSLTTSIPPCAGRDTHAFATCMRQQQIVGRYNRSFTMDQFVPLQLIETGICLAAAAALAAFCLWYLPRVTAR</sequence>
<feature type="transmembrane region" description="Helical" evidence="1">
    <location>
        <begin position="225"/>
        <end position="243"/>
    </location>
</feature>
<dbReference type="KEGG" id="arev:RVR_753"/>
<keyword evidence="1" id="KW-0472">Membrane</keyword>
<feature type="transmembrane region" description="Helical" evidence="1">
    <location>
        <begin position="139"/>
        <end position="167"/>
    </location>
</feature>
<proteinExistence type="predicted"/>
<dbReference type="AlphaFoldDB" id="A0A7U3VLQ5"/>
<reference evidence="2 3" key="2">
    <citation type="journal article" date="2011" name="J. Antibiot.">
        <title>Furaquinocins I and J: novel polyketide isoprenoid hybrid compounds from Streptomyces reveromyceticus SN-593.</title>
        <authorList>
            <person name="Panthee S."/>
            <person name="Takahashi S."/>
            <person name="Takagi H."/>
            <person name="Nogawa T."/>
            <person name="Oowada E."/>
            <person name="Uramoto M."/>
            <person name="Osada H."/>
        </authorList>
    </citation>
    <scope>NUCLEOTIDE SEQUENCE [LARGE SCALE GENOMIC DNA]</scope>
    <source>
        <strain evidence="2 3">SN-593</strain>
    </source>
</reference>
<dbReference type="EMBL" id="AP018365">
    <property type="protein sequence ID" value="BBA95757.1"/>
    <property type="molecule type" value="Genomic_DNA"/>
</dbReference>
<evidence type="ECO:0000313" key="2">
    <source>
        <dbReference type="EMBL" id="BBA95757.1"/>
    </source>
</evidence>
<dbReference type="Proteomes" id="UP000595703">
    <property type="component" value="Chromosome"/>
</dbReference>
<evidence type="ECO:0000313" key="3">
    <source>
        <dbReference type="Proteomes" id="UP000595703"/>
    </source>
</evidence>
<accession>A0A7U3VLQ5</accession>
<reference evidence="2 3" key="3">
    <citation type="journal article" date="2011" name="Nat. Chem. Biol.">
        <title>Reveromycin A biosynthesis uses RevG and RevJ for stereospecific spiroacetal formation.</title>
        <authorList>
            <person name="Takahashi S."/>
            <person name="Toyoda A."/>
            <person name="Sekiyama Y."/>
            <person name="Takagi H."/>
            <person name="Nogawa T."/>
            <person name="Uramoto M."/>
            <person name="Suzuki R."/>
            <person name="Koshino H."/>
            <person name="Kumano T."/>
            <person name="Panthee S."/>
            <person name="Dairi T."/>
            <person name="Ishikawa J."/>
            <person name="Ikeda H."/>
            <person name="Sakaki Y."/>
            <person name="Osada H."/>
        </authorList>
    </citation>
    <scope>NUCLEOTIDE SEQUENCE [LARGE SCALE GENOMIC DNA]</scope>
    <source>
        <strain evidence="2 3">SN-593</strain>
    </source>
</reference>